<evidence type="ECO:0000256" key="1">
    <source>
        <dbReference type="ARBA" id="ARBA00004141"/>
    </source>
</evidence>
<feature type="transmembrane region" description="Helical" evidence="5">
    <location>
        <begin position="202"/>
        <end position="225"/>
    </location>
</feature>
<sequence>MDNLRKSRIGIGAVFFAYGLCFASWASRIPSIQQAMELSDSALGLVLFALPVGSLISLPLSGYLVARYGSKIVVIISASIYTFALTGIGWAFNLFTLIPALFAFGLVGNTLNIAINTQAVSLEGKYGRNILATFHGMWSLAGFAGAGIGAYMIAESILTQYHFMIVWVLALSILLFSFRFLLSEDTADNEPKPIFAWPEKSLLLLGIIAFCSMISEGAMFDWSGVYLKKVVQVKQDWVGIGYAAFMVAMAGSRLVADKLTHHLGVTKMLQVSGLLTGIGLLIIVIFPKFIICVIGLLIVGVGVSSVVPLVYSMAGKSKQMSSSAALASVSTFGFLGFLAGPPIIGLISGAVSLKLAFALLSLMGIIVFLLSRKLSK</sequence>
<dbReference type="SUPFAM" id="SSF103473">
    <property type="entry name" value="MFS general substrate transporter"/>
    <property type="match status" value="1"/>
</dbReference>
<dbReference type="PANTHER" id="PTHR23514">
    <property type="entry name" value="BYPASS OF STOP CODON PROTEIN 6"/>
    <property type="match status" value="1"/>
</dbReference>
<evidence type="ECO:0000256" key="2">
    <source>
        <dbReference type="ARBA" id="ARBA00022692"/>
    </source>
</evidence>
<dbReference type="EMBL" id="JAESIY010000011">
    <property type="protein sequence ID" value="MBL3658151.1"/>
    <property type="molecule type" value="Genomic_DNA"/>
</dbReference>
<dbReference type="Pfam" id="PF07690">
    <property type="entry name" value="MFS_1"/>
    <property type="match status" value="1"/>
</dbReference>
<feature type="transmembrane region" description="Helical" evidence="5">
    <location>
        <begin position="237"/>
        <end position="256"/>
    </location>
</feature>
<dbReference type="GO" id="GO:0016020">
    <property type="term" value="C:membrane"/>
    <property type="evidence" value="ECO:0007669"/>
    <property type="project" value="UniProtKB-SubCell"/>
</dbReference>
<evidence type="ECO:0000256" key="4">
    <source>
        <dbReference type="ARBA" id="ARBA00023136"/>
    </source>
</evidence>
<protein>
    <submittedName>
        <fullName evidence="7">MFS transporter</fullName>
    </submittedName>
</protein>
<feature type="domain" description="Major facilitator superfamily (MFS) profile" evidence="6">
    <location>
        <begin position="5"/>
        <end position="376"/>
    </location>
</feature>
<dbReference type="Proteomes" id="UP000659388">
    <property type="component" value="Unassembled WGS sequence"/>
</dbReference>
<dbReference type="InterPro" id="IPR036259">
    <property type="entry name" value="MFS_trans_sf"/>
</dbReference>
<evidence type="ECO:0000256" key="3">
    <source>
        <dbReference type="ARBA" id="ARBA00022989"/>
    </source>
</evidence>
<proteinExistence type="predicted"/>
<dbReference type="InterPro" id="IPR020846">
    <property type="entry name" value="MFS_dom"/>
</dbReference>
<keyword evidence="4 5" id="KW-0472">Membrane</keyword>
<dbReference type="PROSITE" id="PS50850">
    <property type="entry name" value="MFS"/>
    <property type="match status" value="1"/>
</dbReference>
<organism evidence="7 8">
    <name type="scientific">Fulvivirga sediminis</name>
    <dbReference type="NCBI Taxonomy" id="2803949"/>
    <lineage>
        <taxon>Bacteria</taxon>
        <taxon>Pseudomonadati</taxon>
        <taxon>Bacteroidota</taxon>
        <taxon>Cytophagia</taxon>
        <taxon>Cytophagales</taxon>
        <taxon>Fulvivirgaceae</taxon>
        <taxon>Fulvivirga</taxon>
    </lineage>
</organism>
<feature type="transmembrane region" description="Helical" evidence="5">
    <location>
        <begin position="42"/>
        <end position="65"/>
    </location>
</feature>
<dbReference type="Gene3D" id="1.20.1250.20">
    <property type="entry name" value="MFS general substrate transporter like domains"/>
    <property type="match status" value="2"/>
</dbReference>
<reference evidence="7" key="1">
    <citation type="submission" date="2021-01" db="EMBL/GenBank/DDBJ databases">
        <title>Fulvivirga kasyanovii gen. nov., sp nov., a novel member of the phylum Bacteroidetes isolated from seawater in a mussel farm.</title>
        <authorList>
            <person name="Zhao L.-H."/>
            <person name="Wang Z.-J."/>
        </authorList>
    </citation>
    <scope>NUCLEOTIDE SEQUENCE</scope>
    <source>
        <strain evidence="7">2943</strain>
    </source>
</reference>
<evidence type="ECO:0000313" key="8">
    <source>
        <dbReference type="Proteomes" id="UP000659388"/>
    </source>
</evidence>
<keyword evidence="2 5" id="KW-0812">Transmembrane</keyword>
<feature type="transmembrane region" description="Helical" evidence="5">
    <location>
        <begin position="323"/>
        <end position="344"/>
    </location>
</feature>
<feature type="transmembrane region" description="Helical" evidence="5">
    <location>
        <begin position="97"/>
        <end position="115"/>
    </location>
</feature>
<dbReference type="AlphaFoldDB" id="A0A937K239"/>
<feature type="transmembrane region" description="Helical" evidence="5">
    <location>
        <begin position="350"/>
        <end position="370"/>
    </location>
</feature>
<dbReference type="GO" id="GO:0022857">
    <property type="term" value="F:transmembrane transporter activity"/>
    <property type="evidence" value="ECO:0007669"/>
    <property type="project" value="InterPro"/>
</dbReference>
<dbReference type="RefSeq" id="WP_202245945.1">
    <property type="nucleotide sequence ID" value="NZ_JAESIY010000011.1"/>
</dbReference>
<evidence type="ECO:0000256" key="5">
    <source>
        <dbReference type="SAM" id="Phobius"/>
    </source>
</evidence>
<comment type="caution">
    <text evidence="7">The sequence shown here is derived from an EMBL/GenBank/DDBJ whole genome shotgun (WGS) entry which is preliminary data.</text>
</comment>
<keyword evidence="8" id="KW-1185">Reference proteome</keyword>
<feature type="transmembrane region" description="Helical" evidence="5">
    <location>
        <begin position="136"/>
        <end position="154"/>
    </location>
</feature>
<evidence type="ECO:0000259" key="6">
    <source>
        <dbReference type="PROSITE" id="PS50850"/>
    </source>
</evidence>
<feature type="transmembrane region" description="Helical" evidence="5">
    <location>
        <begin position="72"/>
        <end position="91"/>
    </location>
</feature>
<comment type="subcellular location">
    <subcellularLocation>
        <location evidence="1">Membrane</location>
        <topology evidence="1">Multi-pass membrane protein</topology>
    </subcellularLocation>
</comment>
<gene>
    <name evidence="7" type="ORF">JL102_18510</name>
</gene>
<feature type="transmembrane region" description="Helical" evidence="5">
    <location>
        <begin position="268"/>
        <end position="287"/>
    </location>
</feature>
<name>A0A937K239_9BACT</name>
<dbReference type="InterPro" id="IPR011701">
    <property type="entry name" value="MFS"/>
</dbReference>
<keyword evidence="3 5" id="KW-1133">Transmembrane helix</keyword>
<evidence type="ECO:0000313" key="7">
    <source>
        <dbReference type="EMBL" id="MBL3658151.1"/>
    </source>
</evidence>
<feature type="transmembrane region" description="Helical" evidence="5">
    <location>
        <begin position="160"/>
        <end position="182"/>
    </location>
</feature>
<dbReference type="CDD" id="cd17393">
    <property type="entry name" value="MFS_MosC_like"/>
    <property type="match status" value="1"/>
</dbReference>
<feature type="transmembrane region" description="Helical" evidence="5">
    <location>
        <begin position="293"/>
        <end position="311"/>
    </location>
</feature>
<accession>A0A937K239</accession>
<dbReference type="InterPro" id="IPR051788">
    <property type="entry name" value="MFS_Transporter"/>
</dbReference>
<dbReference type="PANTHER" id="PTHR23514:SF13">
    <property type="entry name" value="INNER MEMBRANE PROTEIN YBJJ"/>
    <property type="match status" value="1"/>
</dbReference>